<evidence type="ECO:0000259" key="5">
    <source>
        <dbReference type="Pfam" id="PF14881"/>
    </source>
</evidence>
<dbReference type="Proteomes" id="UP001472866">
    <property type="component" value="Chromosome 01"/>
</dbReference>
<dbReference type="Pfam" id="PF10644">
    <property type="entry name" value="Misat_Tub_SegII"/>
    <property type="match status" value="1"/>
</dbReference>
<dbReference type="InterPro" id="IPR029209">
    <property type="entry name" value="DML1/Misato_tubulin"/>
</dbReference>
<dbReference type="PANTHER" id="PTHR13391">
    <property type="entry name" value="MITOCHONDRIAL DISTRIBUTION REGULATOR MISATO"/>
    <property type="match status" value="1"/>
</dbReference>
<gene>
    <name evidence="6" type="ORF">HKI87_01g07140</name>
</gene>
<evidence type="ECO:0000256" key="3">
    <source>
        <dbReference type="ARBA" id="ARBA00023128"/>
    </source>
</evidence>
<dbReference type="GO" id="GO:0007005">
    <property type="term" value="P:mitochondrion organization"/>
    <property type="evidence" value="ECO:0007669"/>
    <property type="project" value="InterPro"/>
</dbReference>
<feature type="domain" description="Misato Segment II tubulin-like" evidence="4">
    <location>
        <begin position="12"/>
        <end position="86"/>
    </location>
</feature>
<accession>A0AAX4NZ47</accession>
<organism evidence="6 7">
    <name type="scientific">Chloropicon roscoffensis</name>
    <dbReference type="NCBI Taxonomy" id="1461544"/>
    <lineage>
        <taxon>Eukaryota</taxon>
        <taxon>Viridiplantae</taxon>
        <taxon>Chlorophyta</taxon>
        <taxon>Chloropicophyceae</taxon>
        <taxon>Chloropicales</taxon>
        <taxon>Chloropicaceae</taxon>
        <taxon>Chloropicon</taxon>
    </lineage>
</organism>
<evidence type="ECO:0000313" key="7">
    <source>
        <dbReference type="Proteomes" id="UP001472866"/>
    </source>
</evidence>
<evidence type="ECO:0000313" key="6">
    <source>
        <dbReference type="EMBL" id="WZN59189.1"/>
    </source>
</evidence>
<proteinExistence type="inferred from homology"/>
<sequence>MASVKGEGGAGEVVTLQLGGGANHVGSHLWNLVLEEEAHRSPGGATSQDLSVLLAETKTGERQPRTACFDLSGTVGTSYGSGSEESAAETWSTDRLSVSLAEGGHGRWTGDEAGAGYRGYWDEYMNLGHQGRWRSQLITCFPGTWHGVNAFDCYGDGIELFSRQDVREGAFDRVRHLVERCDYLQGFQILADDLSGFGHICSEMILHIRDEVTQSRPLAVVGLRGPFAQDYTVQSNRSETKQAALDCINRAWATYRLSEASDAHIVLDNCWFPPGGESQARTELYETSALAACLVDSLTLGCRLFDSASLGSLRDIMTRLNPRGKKCALAACAYGVVKQGDPEAEVVLRSATRVCPASKLDKGTQSEYYVLRGLQKGGEAGGTISTEREAQDWFVSQWMEGGGGQMGPCPRSFASCGTPHLVPAHYPSTKILSPSARAPVQGGFSLASMVRFSKCDALGNELASLCENFKRVCVKPGSPSVFSVLEGWDLGAEDRLEMMETLETMRSEWAGGNFFDDDDD</sequence>
<reference evidence="6 7" key="1">
    <citation type="submission" date="2024-03" db="EMBL/GenBank/DDBJ databases">
        <title>Complete genome sequence of the green alga Chloropicon roscoffensis RCC1871.</title>
        <authorList>
            <person name="Lemieux C."/>
            <person name="Pombert J.-F."/>
            <person name="Otis C."/>
            <person name="Turmel M."/>
        </authorList>
    </citation>
    <scope>NUCLEOTIDE SEQUENCE [LARGE SCALE GENOMIC DNA]</scope>
    <source>
        <strain evidence="6 7">RCC1871</strain>
    </source>
</reference>
<dbReference type="InterPro" id="IPR019605">
    <property type="entry name" value="Misato_II_tubulin-like"/>
</dbReference>
<dbReference type="Gene3D" id="3.40.50.1440">
    <property type="entry name" value="Tubulin/FtsZ, GTPase domain"/>
    <property type="match status" value="1"/>
</dbReference>
<dbReference type="InterPro" id="IPR036525">
    <property type="entry name" value="Tubulin/FtsZ_GTPase_sf"/>
</dbReference>
<comment type="similarity">
    <text evidence="2">Belongs to the misato family.</text>
</comment>
<keyword evidence="7" id="KW-1185">Reference proteome</keyword>
<dbReference type="Pfam" id="PF14881">
    <property type="entry name" value="Tubulin_3"/>
    <property type="match status" value="1"/>
</dbReference>
<dbReference type="GO" id="GO:0005739">
    <property type="term" value="C:mitochondrion"/>
    <property type="evidence" value="ECO:0007669"/>
    <property type="project" value="UniProtKB-SubCell"/>
</dbReference>
<dbReference type="SUPFAM" id="SSF52490">
    <property type="entry name" value="Tubulin nucleotide-binding domain-like"/>
    <property type="match status" value="1"/>
</dbReference>
<dbReference type="InterPro" id="IPR049942">
    <property type="entry name" value="DML1/Misato"/>
</dbReference>
<evidence type="ECO:0000256" key="2">
    <source>
        <dbReference type="ARBA" id="ARBA00008507"/>
    </source>
</evidence>
<dbReference type="PANTHER" id="PTHR13391:SF0">
    <property type="entry name" value="PROTEIN MISATO HOMOLOG 1"/>
    <property type="match status" value="1"/>
</dbReference>
<evidence type="ECO:0000259" key="4">
    <source>
        <dbReference type="Pfam" id="PF10644"/>
    </source>
</evidence>
<keyword evidence="3" id="KW-0496">Mitochondrion</keyword>
<evidence type="ECO:0000256" key="1">
    <source>
        <dbReference type="ARBA" id="ARBA00004173"/>
    </source>
</evidence>
<comment type="subcellular location">
    <subcellularLocation>
        <location evidence="1">Mitochondrion</location>
    </subcellularLocation>
</comment>
<feature type="domain" description="DML1/Misato tubulin" evidence="5">
    <location>
        <begin position="150"/>
        <end position="304"/>
    </location>
</feature>
<name>A0AAX4NZ47_9CHLO</name>
<protein>
    <submittedName>
        <fullName evidence="6">Tubulin_3 domain-containing protein</fullName>
    </submittedName>
</protein>
<dbReference type="EMBL" id="CP151501">
    <property type="protein sequence ID" value="WZN59189.1"/>
    <property type="molecule type" value="Genomic_DNA"/>
</dbReference>
<dbReference type="AlphaFoldDB" id="A0AAX4NZ47"/>